<dbReference type="GO" id="GO:0006506">
    <property type="term" value="P:GPI anchor biosynthetic process"/>
    <property type="evidence" value="ECO:0007669"/>
    <property type="project" value="InterPro"/>
</dbReference>
<dbReference type="WBParaSite" id="GPUH_0000177101-mRNA-1">
    <property type="protein sequence ID" value="GPUH_0000177101-mRNA-1"/>
    <property type="gene ID" value="GPUH_0000177101"/>
</dbReference>
<dbReference type="PANTHER" id="PTHR23072:SF0">
    <property type="entry name" value="GPI ETHANOLAMINE PHOSPHATE TRANSFERASE 2"/>
    <property type="match status" value="1"/>
</dbReference>
<name>A0A183CZ76_9BILA</name>
<accession>A0A183CZ76</accession>
<organism evidence="6">
    <name type="scientific">Gongylonema pulchrum</name>
    <dbReference type="NCBI Taxonomy" id="637853"/>
    <lineage>
        <taxon>Eukaryota</taxon>
        <taxon>Metazoa</taxon>
        <taxon>Ecdysozoa</taxon>
        <taxon>Nematoda</taxon>
        <taxon>Chromadorea</taxon>
        <taxon>Rhabditida</taxon>
        <taxon>Spirurina</taxon>
        <taxon>Spiruromorpha</taxon>
        <taxon>Spiruroidea</taxon>
        <taxon>Gongylonematidae</taxon>
        <taxon>Gongylonema</taxon>
    </lineage>
</organism>
<keyword evidence="1" id="KW-0812">Transmembrane</keyword>
<dbReference type="InterPro" id="IPR039527">
    <property type="entry name" value="PIGG/GPI7"/>
</dbReference>
<evidence type="ECO:0000256" key="1">
    <source>
        <dbReference type="SAM" id="Phobius"/>
    </source>
</evidence>
<dbReference type="GO" id="GO:0005789">
    <property type="term" value="C:endoplasmic reticulum membrane"/>
    <property type="evidence" value="ECO:0007669"/>
    <property type="project" value="TreeGrafter"/>
</dbReference>
<keyword evidence="1" id="KW-0472">Membrane</keyword>
<evidence type="ECO:0000313" key="4">
    <source>
        <dbReference type="EMBL" id="VDK30897.1"/>
    </source>
</evidence>
<feature type="domain" description="GPI ethanolamine phosphate transferase 2 C-terminal" evidence="3">
    <location>
        <begin position="2"/>
        <end position="151"/>
    </location>
</feature>
<evidence type="ECO:0000313" key="6">
    <source>
        <dbReference type="WBParaSite" id="GPUH_0000177101-mRNA-1"/>
    </source>
</evidence>
<feature type="transmembrane region" description="Helical" evidence="1">
    <location>
        <begin position="106"/>
        <end position="130"/>
    </location>
</feature>
<feature type="transmembrane region" description="Helical" evidence="1">
    <location>
        <begin position="64"/>
        <end position="86"/>
    </location>
</feature>
<keyword evidence="5" id="KW-1185">Reference proteome</keyword>
<dbReference type="OrthoDB" id="272139at2759"/>
<proteinExistence type="predicted"/>
<dbReference type="Pfam" id="PF19316">
    <property type="entry name" value="PIGO_PIGG"/>
    <property type="match status" value="1"/>
</dbReference>
<dbReference type="AlphaFoldDB" id="A0A183CZ76"/>
<sequence length="173" mass="19498">MRTYNLPLAALQLLIGHCLRQIDAHPLMLVLAAYSSLFYSGNSNSLSTIDVSVGYVSVKTYQPILIAVQILLNTYSGPMLIIFAWWQASVRFSTDFTVFLQKAGSLLGWACAVAHSSMSACLLSIFIQRYHLFVWSVFAPKFLYELAHLLVLTVVALTVYGYDRYYSFIYPCK</sequence>
<dbReference type="InterPro" id="IPR045687">
    <property type="entry name" value="PIGG/GPI7_C"/>
</dbReference>
<evidence type="ECO:0000259" key="3">
    <source>
        <dbReference type="Pfam" id="PF19316"/>
    </source>
</evidence>
<protein>
    <submittedName>
        <fullName evidence="6">PIGO_PIGG domain-containing protein</fullName>
    </submittedName>
</protein>
<dbReference type="PANTHER" id="PTHR23072">
    <property type="entry name" value="PHOSPHATIDYLINOSITOL GLYCAN-RELATED"/>
    <property type="match status" value="1"/>
</dbReference>
<reference evidence="4 5" key="2">
    <citation type="submission" date="2018-11" db="EMBL/GenBank/DDBJ databases">
        <authorList>
            <consortium name="Pathogen Informatics"/>
        </authorList>
    </citation>
    <scope>NUCLEOTIDE SEQUENCE [LARGE SCALE GENOMIC DNA]</scope>
</reference>
<dbReference type="EMBL" id="UYRT01002301">
    <property type="protein sequence ID" value="VDK30897.1"/>
    <property type="molecule type" value="Genomic_DNA"/>
</dbReference>
<feature type="signal peptide" evidence="2">
    <location>
        <begin position="1"/>
        <end position="24"/>
    </location>
</feature>
<reference evidence="6" key="1">
    <citation type="submission" date="2016-06" db="UniProtKB">
        <authorList>
            <consortium name="WormBaseParasite"/>
        </authorList>
    </citation>
    <scope>IDENTIFICATION</scope>
</reference>
<feature type="chain" id="PRO_5043138517" evidence="2">
    <location>
        <begin position="25"/>
        <end position="173"/>
    </location>
</feature>
<dbReference type="Proteomes" id="UP000271098">
    <property type="component" value="Unassembled WGS sequence"/>
</dbReference>
<keyword evidence="1" id="KW-1133">Transmembrane helix</keyword>
<dbReference type="GO" id="GO:0051267">
    <property type="term" value="F:CP2 mannose-ethanolamine phosphotransferase activity"/>
    <property type="evidence" value="ECO:0007669"/>
    <property type="project" value="TreeGrafter"/>
</dbReference>
<keyword evidence="2" id="KW-0732">Signal</keyword>
<gene>
    <name evidence="4" type="ORF">GPUH_LOCUS1767</name>
</gene>
<evidence type="ECO:0000313" key="5">
    <source>
        <dbReference type="Proteomes" id="UP000271098"/>
    </source>
</evidence>
<evidence type="ECO:0000256" key="2">
    <source>
        <dbReference type="SAM" id="SignalP"/>
    </source>
</evidence>
<feature type="transmembrane region" description="Helical" evidence="1">
    <location>
        <begin position="142"/>
        <end position="162"/>
    </location>
</feature>